<name>A0A077ZSZ1_STYLE</name>
<dbReference type="InParanoid" id="A0A077ZSZ1"/>
<proteinExistence type="predicted"/>
<reference evidence="3 4" key="1">
    <citation type="submission" date="2014-06" db="EMBL/GenBank/DDBJ databases">
        <authorList>
            <person name="Swart Estienne"/>
        </authorList>
    </citation>
    <scope>NUCLEOTIDE SEQUENCE [LARGE SCALE GENOMIC DNA]</scope>
    <source>
        <strain evidence="3 4">130c</strain>
    </source>
</reference>
<evidence type="ECO:0000313" key="4">
    <source>
        <dbReference type="Proteomes" id="UP000039865"/>
    </source>
</evidence>
<keyword evidence="2" id="KW-0812">Transmembrane</keyword>
<keyword evidence="2" id="KW-0472">Membrane</keyword>
<dbReference type="AlphaFoldDB" id="A0A077ZSZ1"/>
<protein>
    <submittedName>
        <fullName evidence="3">Uncharacterized protein</fullName>
    </submittedName>
</protein>
<gene>
    <name evidence="3" type="primary">Contig18777.g19924</name>
    <name evidence="3" type="ORF">STYLEM_1971</name>
</gene>
<feature type="compositionally biased region" description="Basic and acidic residues" evidence="1">
    <location>
        <begin position="240"/>
        <end position="252"/>
    </location>
</feature>
<dbReference type="EMBL" id="CCKQ01001899">
    <property type="protein sequence ID" value="CDW73003.1"/>
    <property type="molecule type" value="Genomic_DNA"/>
</dbReference>
<feature type="transmembrane region" description="Helical" evidence="2">
    <location>
        <begin position="172"/>
        <end position="189"/>
    </location>
</feature>
<evidence type="ECO:0000256" key="2">
    <source>
        <dbReference type="SAM" id="Phobius"/>
    </source>
</evidence>
<accession>A0A077ZSZ1</accession>
<feature type="region of interest" description="Disordered" evidence="1">
    <location>
        <begin position="217"/>
        <end position="252"/>
    </location>
</feature>
<evidence type="ECO:0000313" key="3">
    <source>
        <dbReference type="EMBL" id="CDW73003.1"/>
    </source>
</evidence>
<evidence type="ECO:0000256" key="1">
    <source>
        <dbReference type="SAM" id="MobiDB-lite"/>
    </source>
</evidence>
<feature type="transmembrane region" description="Helical" evidence="2">
    <location>
        <begin position="21"/>
        <end position="48"/>
    </location>
</feature>
<feature type="transmembrane region" description="Helical" evidence="2">
    <location>
        <begin position="68"/>
        <end position="95"/>
    </location>
</feature>
<keyword evidence="2" id="KW-1133">Transmembrane helix</keyword>
<organism evidence="3 4">
    <name type="scientific">Stylonychia lemnae</name>
    <name type="common">Ciliate</name>
    <dbReference type="NCBI Taxonomy" id="5949"/>
    <lineage>
        <taxon>Eukaryota</taxon>
        <taxon>Sar</taxon>
        <taxon>Alveolata</taxon>
        <taxon>Ciliophora</taxon>
        <taxon>Intramacronucleata</taxon>
        <taxon>Spirotrichea</taxon>
        <taxon>Stichotrichia</taxon>
        <taxon>Sporadotrichida</taxon>
        <taxon>Oxytrichidae</taxon>
        <taxon>Stylonychinae</taxon>
        <taxon>Stylonychia</taxon>
    </lineage>
</organism>
<keyword evidence="4" id="KW-1185">Reference proteome</keyword>
<feature type="transmembrane region" description="Helical" evidence="2">
    <location>
        <begin position="143"/>
        <end position="166"/>
    </location>
</feature>
<sequence>MLHRSSSFTQEKIRKRNCLWIFSLQTGISILIVVDLFSLAALVSLFIYSTIDDVNNAGKRTGYLSFQIFTDGIIVMLFASKCYFGFQFLSYSCCLKKTKVRSKTMKKSSDQNNSQNAEGYSNLNLDRFKMQKTKNERRQLSRYFIFSVVTYFFTIIQSSSLAIIFIYEASQLYKVVALAVCAIFALIYVQRKIFQLLEEKDTELRLRSVKRGVDNIDTLGSEDDKDSERGSHYKPPAENSTDKSYRIRNQMD</sequence>
<dbReference type="Proteomes" id="UP000039865">
    <property type="component" value="Unassembled WGS sequence"/>
</dbReference>